<reference evidence="2" key="1">
    <citation type="submission" date="2006-10" db="EMBL/GenBank/DDBJ databases">
        <title>Complete sequence of Solibacter usitatus Ellin6076.</title>
        <authorList>
            <consortium name="US DOE Joint Genome Institute"/>
            <person name="Copeland A."/>
            <person name="Lucas S."/>
            <person name="Lapidus A."/>
            <person name="Barry K."/>
            <person name="Detter J.C."/>
            <person name="Glavina del Rio T."/>
            <person name="Hammon N."/>
            <person name="Israni S."/>
            <person name="Dalin E."/>
            <person name="Tice H."/>
            <person name="Pitluck S."/>
            <person name="Thompson L.S."/>
            <person name="Brettin T."/>
            <person name="Bruce D."/>
            <person name="Han C."/>
            <person name="Tapia R."/>
            <person name="Gilna P."/>
            <person name="Schmutz J."/>
            <person name="Larimer F."/>
            <person name="Land M."/>
            <person name="Hauser L."/>
            <person name="Kyrpides N."/>
            <person name="Mikhailova N."/>
            <person name="Janssen P.H."/>
            <person name="Kuske C.R."/>
            <person name="Richardson P."/>
        </authorList>
    </citation>
    <scope>NUCLEOTIDE SEQUENCE</scope>
    <source>
        <strain evidence="2">Ellin6076</strain>
    </source>
</reference>
<dbReference type="InterPro" id="IPR006311">
    <property type="entry name" value="TAT_signal"/>
</dbReference>
<dbReference type="EMBL" id="CP000473">
    <property type="protein sequence ID" value="ABJ85268.1"/>
    <property type="molecule type" value="Genomic_DNA"/>
</dbReference>
<dbReference type="PROSITE" id="PS51318">
    <property type="entry name" value="TAT"/>
    <property type="match status" value="1"/>
</dbReference>
<dbReference type="Pfam" id="PF07586">
    <property type="entry name" value="HXXSHH"/>
    <property type="match status" value="1"/>
</dbReference>
<dbReference type="KEGG" id="sus:Acid_4306"/>
<name>Q01YJ7_SOLUE</name>
<evidence type="ECO:0008006" key="3">
    <source>
        <dbReference type="Google" id="ProtNLM"/>
    </source>
</evidence>
<proteinExistence type="predicted"/>
<dbReference type="OrthoDB" id="9146593at2"/>
<dbReference type="AlphaFoldDB" id="Q01YJ7"/>
<protein>
    <recommendedName>
        <fullName evidence="3">DUF1552 domain-containing protein</fullName>
    </recommendedName>
</protein>
<keyword evidence="1" id="KW-0732">Signal</keyword>
<accession>Q01YJ7</accession>
<dbReference type="HOGENOM" id="CLU_044709_0_0_0"/>
<dbReference type="InterPro" id="IPR011447">
    <property type="entry name" value="DUF1552"/>
</dbReference>
<dbReference type="STRING" id="234267.Acid_4306"/>
<sequence precursor="true">MTFKSIPRRAFLRGMGTAVALPFLDAMVPAFARGAAGKPPVRMAFVYVPNGIDMRYWNPEYEGKLAELPRILKPLEPFKDDVLMLGNLTHNTGRALLDGPGDHGRCCGSYLTGIQVKKSLVDIKAGVSMDQIVAKQVGGATRFPSLEIGLEDSRQSGDCDSGYSCAYTNNLAWRSETQPLPPILDPRALFERLFGDGAVLSPEARAREAKYRRSILDFVTADTKSLESGLGPTDRRKLDEYLSSIREVELQLEKAESDNAHIDPHMEKPYGVPADFAEHYKLMTDMMTIAFQADLTRVMTFLVTHEGTSRAYREIGIADGHHPLTHHRNQEELMEKVAQINCYHLKQFAGWIEKLKSIKEGDGTLLDNSMIVYGAGLSDGNRHAHEDLPTLIVGNAGKSIKTGRRVVYRRETPMCNLYLSMMDRMGVHMEHFGDSTGKLQGLDLS</sequence>
<evidence type="ECO:0000313" key="2">
    <source>
        <dbReference type="EMBL" id="ABJ85268.1"/>
    </source>
</evidence>
<dbReference type="InParanoid" id="Q01YJ7"/>
<organism evidence="2">
    <name type="scientific">Solibacter usitatus (strain Ellin6076)</name>
    <dbReference type="NCBI Taxonomy" id="234267"/>
    <lineage>
        <taxon>Bacteria</taxon>
        <taxon>Pseudomonadati</taxon>
        <taxon>Acidobacteriota</taxon>
        <taxon>Terriglobia</taxon>
        <taxon>Bryobacterales</taxon>
        <taxon>Solibacteraceae</taxon>
        <taxon>Candidatus Solibacter</taxon>
    </lineage>
</organism>
<feature type="chain" id="PRO_5004162835" description="DUF1552 domain-containing protein" evidence="1">
    <location>
        <begin position="33"/>
        <end position="445"/>
    </location>
</feature>
<evidence type="ECO:0000256" key="1">
    <source>
        <dbReference type="SAM" id="SignalP"/>
    </source>
</evidence>
<feature type="signal peptide" evidence="1">
    <location>
        <begin position="1"/>
        <end position="32"/>
    </location>
</feature>
<dbReference type="eggNOG" id="COG2960">
    <property type="taxonomic scope" value="Bacteria"/>
</dbReference>
<gene>
    <name evidence="2" type="ordered locus">Acid_4306</name>
</gene>